<evidence type="ECO:0000313" key="1">
    <source>
        <dbReference type="Proteomes" id="UP000887565"/>
    </source>
</evidence>
<sequence length="93" mass="10775">MYRNEIDADSRQIPELYFLQFLADNIDSLALTRAIARDVKDAAKWKHCALSQQPLQQPIVTCPLGRASYVISTEKTRRGLKFIFVDLSTNWFR</sequence>
<accession>A0A915KFN2</accession>
<reference evidence="2" key="1">
    <citation type="submission" date="2022-11" db="UniProtKB">
        <authorList>
            <consortium name="WormBaseParasite"/>
        </authorList>
    </citation>
    <scope>IDENTIFICATION</scope>
</reference>
<dbReference type="Pfam" id="PF04641">
    <property type="entry name" value="Rtf2"/>
    <property type="match status" value="1"/>
</dbReference>
<dbReference type="AlphaFoldDB" id="A0A915KFN2"/>
<name>A0A915KFN2_ROMCU</name>
<protein>
    <submittedName>
        <fullName evidence="2">Uncharacterized protein</fullName>
    </submittedName>
</protein>
<evidence type="ECO:0000313" key="2">
    <source>
        <dbReference type="WBParaSite" id="nRc.2.0.1.t37623-RA"/>
    </source>
</evidence>
<dbReference type="WBParaSite" id="nRc.2.0.1.t37623-RA">
    <property type="protein sequence ID" value="nRc.2.0.1.t37623-RA"/>
    <property type="gene ID" value="nRc.2.0.1.g37623"/>
</dbReference>
<proteinExistence type="predicted"/>
<organism evidence="1 2">
    <name type="scientific">Romanomermis culicivorax</name>
    <name type="common">Nematode worm</name>
    <dbReference type="NCBI Taxonomy" id="13658"/>
    <lineage>
        <taxon>Eukaryota</taxon>
        <taxon>Metazoa</taxon>
        <taxon>Ecdysozoa</taxon>
        <taxon>Nematoda</taxon>
        <taxon>Enoplea</taxon>
        <taxon>Dorylaimia</taxon>
        <taxon>Mermithida</taxon>
        <taxon>Mermithoidea</taxon>
        <taxon>Mermithidae</taxon>
        <taxon>Romanomermis</taxon>
    </lineage>
</organism>
<dbReference type="Proteomes" id="UP000887565">
    <property type="component" value="Unplaced"/>
</dbReference>
<keyword evidence="1" id="KW-1185">Reference proteome</keyword>